<keyword evidence="4 6" id="KW-0288">FMN</keyword>
<dbReference type="SMART" id="SM00900">
    <property type="entry name" value="FMN_bind"/>
    <property type="match status" value="1"/>
</dbReference>
<keyword evidence="6 7" id="KW-0812">Transmembrane</keyword>
<evidence type="ECO:0000256" key="3">
    <source>
        <dbReference type="ARBA" id="ARBA00022630"/>
    </source>
</evidence>
<dbReference type="InterPro" id="IPR007329">
    <property type="entry name" value="FMN-bd"/>
</dbReference>
<name>A0ABT4BPU2_9FIRM</name>
<evidence type="ECO:0000256" key="6">
    <source>
        <dbReference type="HAMAP-Rule" id="MF_00479"/>
    </source>
</evidence>
<dbReference type="Proteomes" id="UP001082703">
    <property type="component" value="Unassembled WGS sequence"/>
</dbReference>
<keyword evidence="6" id="KW-1278">Translocase</keyword>
<feature type="modified residue" description="FMN phosphoryl threonine" evidence="6">
    <location>
        <position position="160"/>
    </location>
</feature>
<dbReference type="Gene3D" id="3.90.1010.20">
    <property type="match status" value="1"/>
</dbReference>
<dbReference type="RefSeq" id="WP_268056915.1">
    <property type="nucleotide sequence ID" value="NZ_JAPOHA010000001.1"/>
</dbReference>
<proteinExistence type="inferred from homology"/>
<evidence type="ECO:0000259" key="8">
    <source>
        <dbReference type="SMART" id="SM00900"/>
    </source>
</evidence>
<gene>
    <name evidence="6" type="primary">rnfG</name>
    <name evidence="9" type="ORF">OUY18_01395</name>
</gene>
<comment type="subcellular location">
    <subcellularLocation>
        <location evidence="6">Cell membrane</location>
        <topology evidence="6">Single-pass membrane protein</topology>
    </subcellularLocation>
</comment>
<dbReference type="PANTHER" id="PTHR36118:SF1">
    <property type="entry name" value="ION-TRANSLOCATING OXIDOREDUCTASE COMPLEX SUBUNIT G"/>
    <property type="match status" value="1"/>
</dbReference>
<dbReference type="PANTHER" id="PTHR36118">
    <property type="entry name" value="ION-TRANSLOCATING OXIDOREDUCTASE COMPLEX SUBUNIT G"/>
    <property type="match status" value="1"/>
</dbReference>
<keyword evidence="6" id="KW-1003">Cell membrane</keyword>
<protein>
    <recommendedName>
        <fullName evidence="6">Ion-translocating oxidoreductase complex subunit G</fullName>
        <ecNumber evidence="6">7.-.-.-</ecNumber>
    </recommendedName>
    <alternativeName>
        <fullName evidence="6">Rnf electron transport complex subunit G</fullName>
    </alternativeName>
</protein>
<keyword evidence="5 6" id="KW-0249">Electron transport</keyword>
<keyword evidence="6 7" id="KW-0472">Membrane</keyword>
<sequence length="184" mass="19578">MKIDAKEILKPTVTLFTICLVIATLLAVTNLMTQDKIKQINEETTSASRALVLPGAKQFEDSANKLYAVGKNGGDVVGYVFTTKTKSYGGDLKVMTGIDKNGKVTGVVLLTISDTPGLGLNAQKENFRNQYLQNAPEKGFEVVKTGNAGEGQINAMTGATITSKAVTKCVNEAVAQYEKIKGGK</sequence>
<comment type="function">
    <text evidence="6">Part of a membrane-bound complex that couples electron transfer with translocation of ions across the membrane.</text>
</comment>
<dbReference type="EMBL" id="JAPOHA010000001">
    <property type="protein sequence ID" value="MCY1712909.1"/>
    <property type="molecule type" value="Genomic_DNA"/>
</dbReference>
<dbReference type="HAMAP" id="MF_00479">
    <property type="entry name" value="RsxG_RnfG"/>
    <property type="match status" value="1"/>
</dbReference>
<comment type="cofactor">
    <cofactor evidence="6">
        <name>FMN</name>
        <dbReference type="ChEBI" id="CHEBI:58210"/>
    </cofactor>
</comment>
<comment type="subunit">
    <text evidence="6">The complex is composed of six subunits: RnfA, RnfB, RnfC, RnfD, RnfE and RnfG.</text>
</comment>
<feature type="transmembrane region" description="Helical" evidence="7">
    <location>
        <begin position="12"/>
        <end position="32"/>
    </location>
</feature>
<feature type="domain" description="FMN-binding" evidence="8">
    <location>
        <begin position="87"/>
        <end position="177"/>
    </location>
</feature>
<accession>A0ABT4BPU2</accession>
<comment type="caution">
    <text evidence="9">The sequence shown here is derived from an EMBL/GenBank/DDBJ whole genome shotgun (WGS) entry which is preliminary data.</text>
</comment>
<evidence type="ECO:0000313" key="10">
    <source>
        <dbReference type="Proteomes" id="UP001082703"/>
    </source>
</evidence>
<keyword evidence="2 6" id="KW-0597">Phosphoprotein</keyword>
<keyword evidence="10" id="KW-1185">Reference proteome</keyword>
<dbReference type="PIRSF" id="PIRSF006091">
    <property type="entry name" value="E_trnsport_RnfG"/>
    <property type="match status" value="1"/>
</dbReference>
<keyword evidence="3 6" id="KW-0285">Flavoprotein</keyword>
<keyword evidence="1 6" id="KW-0813">Transport</keyword>
<dbReference type="Pfam" id="PF04205">
    <property type="entry name" value="FMN_bind"/>
    <property type="match status" value="1"/>
</dbReference>
<evidence type="ECO:0000256" key="4">
    <source>
        <dbReference type="ARBA" id="ARBA00022643"/>
    </source>
</evidence>
<evidence type="ECO:0000256" key="2">
    <source>
        <dbReference type="ARBA" id="ARBA00022553"/>
    </source>
</evidence>
<organism evidence="9 10">
    <name type="scientific">Caproiciproducens galactitolivorans</name>
    <dbReference type="NCBI Taxonomy" id="642589"/>
    <lineage>
        <taxon>Bacteria</taxon>
        <taxon>Bacillati</taxon>
        <taxon>Bacillota</taxon>
        <taxon>Clostridia</taxon>
        <taxon>Eubacteriales</taxon>
        <taxon>Acutalibacteraceae</taxon>
        <taxon>Caproiciproducens</taxon>
    </lineage>
</organism>
<dbReference type="InterPro" id="IPR010209">
    <property type="entry name" value="Ion_transpt_RnfG/RsxG"/>
</dbReference>
<reference evidence="9 10" key="1">
    <citation type="submission" date="2022-11" db="EMBL/GenBank/DDBJ databases">
        <authorList>
            <person name="Caiyu Z."/>
        </authorList>
    </citation>
    <scope>NUCLEOTIDE SEQUENCE [LARGE SCALE GENOMIC DNA]</scope>
    <source>
        <strain evidence="9 10">YR-4</strain>
    </source>
</reference>
<evidence type="ECO:0000256" key="1">
    <source>
        <dbReference type="ARBA" id="ARBA00022448"/>
    </source>
</evidence>
<comment type="similarity">
    <text evidence="6">Belongs to the RnfG family.</text>
</comment>
<dbReference type="EC" id="7.-.-.-" evidence="6"/>
<evidence type="ECO:0000256" key="7">
    <source>
        <dbReference type="SAM" id="Phobius"/>
    </source>
</evidence>
<evidence type="ECO:0000256" key="5">
    <source>
        <dbReference type="ARBA" id="ARBA00022982"/>
    </source>
</evidence>
<keyword evidence="6 7" id="KW-1133">Transmembrane helix</keyword>
<evidence type="ECO:0000313" key="9">
    <source>
        <dbReference type="EMBL" id="MCY1712909.1"/>
    </source>
</evidence>